<dbReference type="EMBL" id="MWML01000535">
    <property type="protein sequence ID" value="TCG03070.1"/>
    <property type="molecule type" value="Genomic_DNA"/>
</dbReference>
<proteinExistence type="predicted"/>
<sequence length="77" mass="8036">MTVKGGWSTAACDEVNVAGEMVELRCGDLKTLIPYSAILTAIGCAIRTFHAGERPTRANLTRGPSAAPTTFRAGLNG</sequence>
<reference evidence="2 3" key="1">
    <citation type="submission" date="2017-02" db="EMBL/GenBank/DDBJ databases">
        <title>Paraburkholderia sophoroidis sp. nov. and Paraburkholderia steynii sp. nov. rhizobial symbionts of the fynbos legume Hypocalyptus sophoroides.</title>
        <authorList>
            <person name="Steenkamp E.T."/>
            <person name="Beukes C.W."/>
            <person name="Van Zyl E."/>
            <person name="Avontuur J."/>
            <person name="Chan W.Y."/>
            <person name="Hassen A."/>
            <person name="Palmer M."/>
            <person name="Mthombeni L."/>
            <person name="Phalane F."/>
            <person name="Sereme K."/>
            <person name="Venter S.N."/>
        </authorList>
    </citation>
    <scope>NUCLEOTIDE SEQUENCE [LARGE SCALE GENOMIC DNA]</scope>
    <source>
        <strain evidence="2 3">HC1.1ba</strain>
    </source>
</reference>
<organism evidence="2 3">
    <name type="scientific">Paraburkholderia steynii</name>
    <dbReference type="NCBI Taxonomy" id="1245441"/>
    <lineage>
        <taxon>Bacteria</taxon>
        <taxon>Pseudomonadati</taxon>
        <taxon>Pseudomonadota</taxon>
        <taxon>Betaproteobacteria</taxon>
        <taxon>Burkholderiales</taxon>
        <taxon>Burkholderiaceae</taxon>
        <taxon>Paraburkholderia</taxon>
    </lineage>
</organism>
<evidence type="ECO:0000256" key="1">
    <source>
        <dbReference type="SAM" id="MobiDB-lite"/>
    </source>
</evidence>
<keyword evidence="3" id="KW-1185">Reference proteome</keyword>
<protein>
    <submittedName>
        <fullName evidence="2">Uncharacterized protein</fullName>
    </submittedName>
</protein>
<evidence type="ECO:0000313" key="3">
    <source>
        <dbReference type="Proteomes" id="UP000294200"/>
    </source>
</evidence>
<dbReference type="Proteomes" id="UP000294200">
    <property type="component" value="Unassembled WGS sequence"/>
</dbReference>
<evidence type="ECO:0000313" key="2">
    <source>
        <dbReference type="EMBL" id="TCG03070.1"/>
    </source>
</evidence>
<accession>A0A4R0X6L0</accession>
<name>A0A4R0X6L0_9BURK</name>
<dbReference type="AlphaFoldDB" id="A0A4R0X6L0"/>
<feature type="region of interest" description="Disordered" evidence="1">
    <location>
        <begin position="56"/>
        <end position="77"/>
    </location>
</feature>
<gene>
    <name evidence="2" type="ORF">BZM27_51195</name>
</gene>
<comment type="caution">
    <text evidence="2">The sequence shown here is derived from an EMBL/GenBank/DDBJ whole genome shotgun (WGS) entry which is preliminary data.</text>
</comment>